<evidence type="ECO:0000313" key="3">
    <source>
        <dbReference type="Proteomes" id="UP000485058"/>
    </source>
</evidence>
<accession>A0A6A0ABR8</accession>
<sequence>MPASQTPAARPRRSSGAADARDPGRCGEGSESRHLTLLCEHVRPWGCLQEAAQWEAAEQLSS</sequence>
<feature type="compositionally biased region" description="Basic and acidic residues" evidence="1">
    <location>
        <begin position="19"/>
        <end position="30"/>
    </location>
</feature>
<name>A0A6A0ABR8_HAELA</name>
<gene>
    <name evidence="2" type="ORF">HaLaN_28164</name>
</gene>
<comment type="caution">
    <text evidence="2">The sequence shown here is derived from an EMBL/GenBank/DDBJ whole genome shotgun (WGS) entry which is preliminary data.</text>
</comment>
<protein>
    <submittedName>
        <fullName evidence="2">Uncharacterized protein</fullName>
    </submittedName>
</protein>
<dbReference type="AlphaFoldDB" id="A0A6A0ABR8"/>
<proteinExistence type="predicted"/>
<reference evidence="2 3" key="1">
    <citation type="submission" date="2020-02" db="EMBL/GenBank/DDBJ databases">
        <title>Draft genome sequence of Haematococcus lacustris strain NIES-144.</title>
        <authorList>
            <person name="Morimoto D."/>
            <person name="Nakagawa S."/>
            <person name="Yoshida T."/>
            <person name="Sawayama S."/>
        </authorList>
    </citation>
    <scope>NUCLEOTIDE SEQUENCE [LARGE SCALE GENOMIC DNA]</scope>
    <source>
        <strain evidence="2 3">NIES-144</strain>
    </source>
</reference>
<dbReference type="Proteomes" id="UP000485058">
    <property type="component" value="Unassembled WGS sequence"/>
</dbReference>
<organism evidence="2 3">
    <name type="scientific">Haematococcus lacustris</name>
    <name type="common">Green alga</name>
    <name type="synonym">Haematococcus pluvialis</name>
    <dbReference type="NCBI Taxonomy" id="44745"/>
    <lineage>
        <taxon>Eukaryota</taxon>
        <taxon>Viridiplantae</taxon>
        <taxon>Chlorophyta</taxon>
        <taxon>core chlorophytes</taxon>
        <taxon>Chlorophyceae</taxon>
        <taxon>CS clade</taxon>
        <taxon>Chlamydomonadales</taxon>
        <taxon>Haematococcaceae</taxon>
        <taxon>Haematococcus</taxon>
    </lineage>
</organism>
<feature type="region of interest" description="Disordered" evidence="1">
    <location>
        <begin position="1"/>
        <end position="30"/>
    </location>
</feature>
<evidence type="ECO:0000256" key="1">
    <source>
        <dbReference type="SAM" id="MobiDB-lite"/>
    </source>
</evidence>
<keyword evidence="3" id="KW-1185">Reference proteome</keyword>
<evidence type="ECO:0000313" key="2">
    <source>
        <dbReference type="EMBL" id="GFH29494.1"/>
    </source>
</evidence>
<dbReference type="EMBL" id="BLLF01004381">
    <property type="protein sequence ID" value="GFH29494.1"/>
    <property type="molecule type" value="Genomic_DNA"/>
</dbReference>